<evidence type="ECO:0000313" key="3">
    <source>
        <dbReference type="Proteomes" id="UP000821866"/>
    </source>
</evidence>
<dbReference type="AlphaFoldDB" id="A0A9J6EYS9"/>
<dbReference type="InterPro" id="IPR017850">
    <property type="entry name" value="Alkaline_phosphatase_core_sf"/>
</dbReference>
<protein>
    <submittedName>
        <fullName evidence="2">Uncharacterized protein</fullName>
    </submittedName>
</protein>
<keyword evidence="3" id="KW-1185">Reference proteome</keyword>
<dbReference type="EMBL" id="JABSTU010000001">
    <property type="protein sequence ID" value="KAH8039686.1"/>
    <property type="molecule type" value="Genomic_DNA"/>
</dbReference>
<accession>A0A9J6EYS9</accession>
<evidence type="ECO:0000256" key="1">
    <source>
        <dbReference type="SAM" id="MobiDB-lite"/>
    </source>
</evidence>
<gene>
    <name evidence="2" type="ORF">HPB51_008279</name>
</gene>
<dbReference type="OrthoDB" id="6488626at2759"/>
<organism evidence="2 3">
    <name type="scientific">Rhipicephalus microplus</name>
    <name type="common">Cattle tick</name>
    <name type="synonym">Boophilus microplus</name>
    <dbReference type="NCBI Taxonomy" id="6941"/>
    <lineage>
        <taxon>Eukaryota</taxon>
        <taxon>Metazoa</taxon>
        <taxon>Ecdysozoa</taxon>
        <taxon>Arthropoda</taxon>
        <taxon>Chelicerata</taxon>
        <taxon>Arachnida</taxon>
        <taxon>Acari</taxon>
        <taxon>Parasitiformes</taxon>
        <taxon>Ixodida</taxon>
        <taxon>Ixodoidea</taxon>
        <taxon>Ixodidae</taxon>
        <taxon>Rhipicephalinae</taxon>
        <taxon>Rhipicephalus</taxon>
        <taxon>Boophilus</taxon>
    </lineage>
</organism>
<dbReference type="GO" id="GO:0005615">
    <property type="term" value="C:extracellular space"/>
    <property type="evidence" value="ECO:0007669"/>
    <property type="project" value="TreeGrafter"/>
</dbReference>
<dbReference type="VEuPathDB" id="VectorBase:LOC119164964"/>
<comment type="caution">
    <text evidence="2">The sequence shown here is derived from an EMBL/GenBank/DDBJ whole genome shotgun (WGS) entry which is preliminary data.</text>
</comment>
<dbReference type="PANTHER" id="PTHR10974:SF1">
    <property type="entry name" value="FI08016P-RELATED"/>
    <property type="match status" value="1"/>
</dbReference>
<dbReference type="OMA" id="ERNFRYT"/>
<reference evidence="2" key="2">
    <citation type="submission" date="2021-09" db="EMBL/GenBank/DDBJ databases">
        <authorList>
            <person name="Jia N."/>
            <person name="Wang J."/>
            <person name="Shi W."/>
            <person name="Du L."/>
            <person name="Sun Y."/>
            <person name="Zhan W."/>
            <person name="Jiang J."/>
            <person name="Wang Q."/>
            <person name="Zhang B."/>
            <person name="Ji P."/>
            <person name="Sakyi L.B."/>
            <person name="Cui X."/>
            <person name="Yuan T."/>
            <person name="Jiang B."/>
            <person name="Yang W."/>
            <person name="Lam T.T.-Y."/>
            <person name="Chang Q."/>
            <person name="Ding S."/>
            <person name="Wang X."/>
            <person name="Zhu J."/>
            <person name="Ruan X."/>
            <person name="Zhao L."/>
            <person name="Wei J."/>
            <person name="Que T."/>
            <person name="Du C."/>
            <person name="Cheng J."/>
            <person name="Dai P."/>
            <person name="Han X."/>
            <person name="Huang E."/>
            <person name="Gao Y."/>
            <person name="Liu J."/>
            <person name="Shao H."/>
            <person name="Ye R."/>
            <person name="Li L."/>
            <person name="Wei W."/>
            <person name="Wang X."/>
            <person name="Wang C."/>
            <person name="Huo Q."/>
            <person name="Li W."/>
            <person name="Guo W."/>
            <person name="Chen H."/>
            <person name="Chen S."/>
            <person name="Zhou L."/>
            <person name="Zhou L."/>
            <person name="Ni X."/>
            <person name="Tian J."/>
            <person name="Zhou Y."/>
            <person name="Sheng Y."/>
            <person name="Liu T."/>
            <person name="Pan Y."/>
            <person name="Xia L."/>
            <person name="Li J."/>
            <person name="Zhao F."/>
            <person name="Cao W."/>
        </authorList>
    </citation>
    <scope>NUCLEOTIDE SEQUENCE</scope>
    <source>
        <strain evidence="2">Rmic-2018</strain>
        <tissue evidence="2">Larvae</tissue>
    </source>
</reference>
<dbReference type="Pfam" id="PF02995">
    <property type="entry name" value="DUF229"/>
    <property type="match status" value="1"/>
</dbReference>
<evidence type="ECO:0000313" key="2">
    <source>
        <dbReference type="EMBL" id="KAH8039686.1"/>
    </source>
</evidence>
<sequence length="654" mass="72689">MIPVAKLQRSTAVKLLLIAAVVFLSAKYSRLTPFDYSTGLFYDTHILIDTPGCKVQLREWHSTDQSASTHRQVCVGREPPVNFDFDRPFLNHARLDNTYGIHSFRDVSCYYAGLDTAADTFASDRRPRPFEKAWRNMTTGIRLDAEYFRLRCLHKANPIYDGLHLVARRSDHPADAKTTSKPKEKHNVLVVSVGASSRSEFERNFRYTADFLRHSLYSHELRGYSAVGSGSFPSAVALLGGMTAGEAWSRSAGSYYDALPLLWNDYKKTGHWTLYIEETPAEGAFVDPVDRGFLRKPTDHYPLAMASRMSAPDETDSSRETDSGISDKQPSMCSGYRLRSKALLDYASELAEAGAARPFFAFINLKDSSRNDTKAHVLDKPLQTFLASLERWNASSETTLVLLSDVGQSHWDTGITEHGMPFCFVKLAPFLVKRYPWAASSLTTNERRLTTPYDVHATLKALATQPGELSLEPTRRGRSLLAPIPADRTCIDASVPKEYCACTDTSNQDSPLASPGTLSLARRALEFINNATSSLPSLKDQCTTLALRRVEHVDEHQSSVISSSTSASTKVLIIVSTVPPAIFSVRARKMTALTNDKAEAGGRSGTNQGHHESEITDVDRIDRYADGDSKCVSLVNFKLRRYCYCKDTARQETS</sequence>
<proteinExistence type="predicted"/>
<dbReference type="SUPFAM" id="SSF53649">
    <property type="entry name" value="Alkaline phosphatase-like"/>
    <property type="match status" value="1"/>
</dbReference>
<dbReference type="InterPro" id="IPR004245">
    <property type="entry name" value="DUF229"/>
</dbReference>
<feature type="region of interest" description="Disordered" evidence="1">
    <location>
        <begin position="306"/>
        <end position="331"/>
    </location>
</feature>
<reference evidence="2" key="1">
    <citation type="journal article" date="2020" name="Cell">
        <title>Large-Scale Comparative Analyses of Tick Genomes Elucidate Their Genetic Diversity and Vector Capacities.</title>
        <authorList>
            <consortium name="Tick Genome and Microbiome Consortium (TIGMIC)"/>
            <person name="Jia N."/>
            <person name="Wang J."/>
            <person name="Shi W."/>
            <person name="Du L."/>
            <person name="Sun Y."/>
            <person name="Zhan W."/>
            <person name="Jiang J.F."/>
            <person name="Wang Q."/>
            <person name="Zhang B."/>
            <person name="Ji P."/>
            <person name="Bell-Sakyi L."/>
            <person name="Cui X.M."/>
            <person name="Yuan T.T."/>
            <person name="Jiang B.G."/>
            <person name="Yang W.F."/>
            <person name="Lam T.T."/>
            <person name="Chang Q.C."/>
            <person name="Ding S.J."/>
            <person name="Wang X.J."/>
            <person name="Zhu J.G."/>
            <person name="Ruan X.D."/>
            <person name="Zhao L."/>
            <person name="Wei J.T."/>
            <person name="Ye R.Z."/>
            <person name="Que T.C."/>
            <person name="Du C.H."/>
            <person name="Zhou Y.H."/>
            <person name="Cheng J.X."/>
            <person name="Dai P.F."/>
            <person name="Guo W.B."/>
            <person name="Han X.H."/>
            <person name="Huang E.J."/>
            <person name="Li L.F."/>
            <person name="Wei W."/>
            <person name="Gao Y.C."/>
            <person name="Liu J.Z."/>
            <person name="Shao H.Z."/>
            <person name="Wang X."/>
            <person name="Wang C.C."/>
            <person name="Yang T.C."/>
            <person name="Huo Q.B."/>
            <person name="Li W."/>
            <person name="Chen H.Y."/>
            <person name="Chen S.E."/>
            <person name="Zhou L.G."/>
            <person name="Ni X.B."/>
            <person name="Tian J.H."/>
            <person name="Sheng Y."/>
            <person name="Liu T."/>
            <person name="Pan Y.S."/>
            <person name="Xia L.Y."/>
            <person name="Li J."/>
            <person name="Zhao F."/>
            <person name="Cao W.C."/>
        </authorList>
    </citation>
    <scope>NUCLEOTIDE SEQUENCE</scope>
    <source>
        <strain evidence="2">Rmic-2018</strain>
    </source>
</reference>
<name>A0A9J6EYS9_RHIMP</name>
<dbReference type="PANTHER" id="PTHR10974">
    <property type="entry name" value="FI08016P-RELATED"/>
    <property type="match status" value="1"/>
</dbReference>
<dbReference type="Proteomes" id="UP000821866">
    <property type="component" value="Chromosome 1"/>
</dbReference>